<dbReference type="Gene3D" id="3.90.230.10">
    <property type="entry name" value="Creatinase/methionine aminopeptidase superfamily"/>
    <property type="match status" value="1"/>
</dbReference>
<evidence type="ECO:0000259" key="4">
    <source>
        <dbReference type="Pfam" id="PF00557"/>
    </source>
</evidence>
<evidence type="ECO:0000256" key="2">
    <source>
        <dbReference type="ARBA" id="ARBA00008766"/>
    </source>
</evidence>
<dbReference type="GO" id="GO:0102009">
    <property type="term" value="F:proline dipeptidase activity"/>
    <property type="evidence" value="ECO:0007669"/>
    <property type="project" value="UniProtKB-EC"/>
</dbReference>
<dbReference type="PANTHER" id="PTHR46112:SF10">
    <property type="entry name" value="DIPEPTIDASE YKVY-RELATED"/>
    <property type="match status" value="1"/>
</dbReference>
<gene>
    <name evidence="6" type="ORF">FHS18_000349</name>
</gene>
<dbReference type="Pfam" id="PF00557">
    <property type="entry name" value="Peptidase_M24"/>
    <property type="match status" value="1"/>
</dbReference>
<comment type="caution">
    <text evidence="6">The sequence shown here is derived from an EMBL/GenBank/DDBJ whole genome shotgun (WGS) entry which is preliminary data.</text>
</comment>
<name>A0A7W5AUC4_9BACL</name>
<feature type="domain" description="Peptidase M24" evidence="4">
    <location>
        <begin position="148"/>
        <end position="349"/>
    </location>
</feature>
<dbReference type="InterPro" id="IPR000994">
    <property type="entry name" value="Pept_M24"/>
</dbReference>
<comment type="cofactor">
    <cofactor evidence="1">
        <name>Mn(2+)</name>
        <dbReference type="ChEBI" id="CHEBI:29035"/>
    </cofactor>
</comment>
<sequence>MSTIYRTRREQLLTAFTEQGIGAGLITSPTNVAYLTGFMCNPHERFMGLLLNADSKEAVLFVPLLDQDAAVEAGFEGEIVPISDTQDAYAILGGRLSASLGTFGVEKHALSMIQGETLGLLLPNTDFEDLETAILGLRLYKSDEEIVKVRHAIDIIERVVDYAAVHAKVGMSEIDLTAELEYQMRKLGADRPAFESIVLTGTRSALPHGKPGAAKLTHGDYLLIDIGVQADGYCSDITRTFVIGEATKEQERIYETVLAANMAGIAQAEAGVTLASLDAAAREVIVEAGYGSYFTHRVGHGFGMDVHESPSLHGNNQELVRNGLLFTIEPGIYVPEIGGVRIEDDVYIRSDGKAEVLTSYPKTLRVLGG</sequence>
<dbReference type="InterPro" id="IPR036005">
    <property type="entry name" value="Creatinase/aminopeptidase-like"/>
</dbReference>
<evidence type="ECO:0000313" key="7">
    <source>
        <dbReference type="Proteomes" id="UP000570361"/>
    </source>
</evidence>
<dbReference type="InterPro" id="IPR050659">
    <property type="entry name" value="Peptidase_M24B"/>
</dbReference>
<dbReference type="PANTHER" id="PTHR46112">
    <property type="entry name" value="AMINOPEPTIDASE"/>
    <property type="match status" value="1"/>
</dbReference>
<evidence type="ECO:0000313" key="6">
    <source>
        <dbReference type="EMBL" id="MBB3108321.1"/>
    </source>
</evidence>
<organism evidence="6 7">
    <name type="scientific">Paenibacillus phyllosphaerae</name>
    <dbReference type="NCBI Taxonomy" id="274593"/>
    <lineage>
        <taxon>Bacteria</taxon>
        <taxon>Bacillati</taxon>
        <taxon>Bacillota</taxon>
        <taxon>Bacilli</taxon>
        <taxon>Bacillales</taxon>
        <taxon>Paenibacillaceae</taxon>
        <taxon>Paenibacillus</taxon>
    </lineage>
</organism>
<dbReference type="InterPro" id="IPR029149">
    <property type="entry name" value="Creatin/AminoP/Spt16_N"/>
</dbReference>
<keyword evidence="6" id="KW-0378">Hydrolase</keyword>
<dbReference type="Proteomes" id="UP000570361">
    <property type="component" value="Unassembled WGS sequence"/>
</dbReference>
<keyword evidence="7" id="KW-1185">Reference proteome</keyword>
<protein>
    <submittedName>
        <fullName evidence="6">Xaa-Pro dipeptidase</fullName>
        <ecNumber evidence="6">3.4.13.9</ecNumber>
    </submittedName>
</protein>
<dbReference type="Gene3D" id="3.40.350.10">
    <property type="entry name" value="Creatinase/prolidase N-terminal domain"/>
    <property type="match status" value="1"/>
</dbReference>
<evidence type="ECO:0000256" key="3">
    <source>
        <dbReference type="ARBA" id="ARBA00023211"/>
    </source>
</evidence>
<dbReference type="CDD" id="cd01092">
    <property type="entry name" value="APP-like"/>
    <property type="match status" value="1"/>
</dbReference>
<reference evidence="6 7" key="1">
    <citation type="submission" date="2020-08" db="EMBL/GenBank/DDBJ databases">
        <title>Genomic Encyclopedia of Type Strains, Phase III (KMG-III): the genomes of soil and plant-associated and newly described type strains.</title>
        <authorList>
            <person name="Whitman W."/>
        </authorList>
    </citation>
    <scope>NUCLEOTIDE SEQUENCE [LARGE SCALE GENOMIC DNA]</scope>
    <source>
        <strain evidence="6 7">CECT 5862</strain>
    </source>
</reference>
<dbReference type="EMBL" id="JACHXK010000001">
    <property type="protein sequence ID" value="MBB3108321.1"/>
    <property type="molecule type" value="Genomic_DNA"/>
</dbReference>
<dbReference type="EC" id="3.4.13.9" evidence="6"/>
<dbReference type="SUPFAM" id="SSF53092">
    <property type="entry name" value="Creatinase/prolidase N-terminal domain"/>
    <property type="match status" value="1"/>
</dbReference>
<comment type="similarity">
    <text evidence="2">Belongs to the peptidase M24B family.</text>
</comment>
<keyword evidence="6" id="KW-0224">Dipeptidase</keyword>
<dbReference type="SUPFAM" id="SSF55920">
    <property type="entry name" value="Creatinase/aminopeptidase"/>
    <property type="match status" value="1"/>
</dbReference>
<evidence type="ECO:0000259" key="5">
    <source>
        <dbReference type="Pfam" id="PF01321"/>
    </source>
</evidence>
<keyword evidence="6" id="KW-0645">Protease</keyword>
<keyword evidence="3" id="KW-0464">Manganese</keyword>
<evidence type="ECO:0000256" key="1">
    <source>
        <dbReference type="ARBA" id="ARBA00001936"/>
    </source>
</evidence>
<accession>A0A7W5AUC4</accession>
<feature type="domain" description="Creatinase N-terminal" evidence="5">
    <location>
        <begin position="8"/>
        <end position="139"/>
    </location>
</feature>
<dbReference type="Pfam" id="PF01321">
    <property type="entry name" value="Creatinase_N"/>
    <property type="match status" value="1"/>
</dbReference>
<dbReference type="RefSeq" id="WP_183596264.1">
    <property type="nucleotide sequence ID" value="NZ_JACHXK010000001.1"/>
</dbReference>
<dbReference type="InterPro" id="IPR000587">
    <property type="entry name" value="Creatinase_N"/>
</dbReference>
<proteinExistence type="inferred from homology"/>
<dbReference type="AlphaFoldDB" id="A0A7W5AUC4"/>